<dbReference type="OrthoDB" id="3176919at2"/>
<proteinExistence type="predicted"/>
<dbReference type="PRINTS" id="PR00038">
    <property type="entry name" value="HTHLUXR"/>
</dbReference>
<dbReference type="Pfam" id="PF00196">
    <property type="entry name" value="GerE"/>
    <property type="match status" value="1"/>
</dbReference>
<dbReference type="Gene3D" id="3.40.50.2300">
    <property type="match status" value="1"/>
</dbReference>
<dbReference type="PROSITE" id="PS50043">
    <property type="entry name" value="HTH_LUXR_2"/>
    <property type="match status" value="1"/>
</dbReference>
<accession>A0A2I2KLJ5</accession>
<protein>
    <submittedName>
        <fullName evidence="5">DNA-binding response regulator, NarL/FixJ family, contains REC and HTH domains</fullName>
    </submittedName>
</protein>
<evidence type="ECO:0000259" key="4">
    <source>
        <dbReference type="PROSITE" id="PS50110"/>
    </source>
</evidence>
<feature type="modified residue" description="4-aspartylphosphate" evidence="2">
    <location>
        <position position="64"/>
    </location>
</feature>
<dbReference type="CDD" id="cd06170">
    <property type="entry name" value="LuxR_C_like"/>
    <property type="match status" value="1"/>
</dbReference>
<dbReference type="PANTHER" id="PTHR43214:SF43">
    <property type="entry name" value="TWO-COMPONENT RESPONSE REGULATOR"/>
    <property type="match status" value="1"/>
</dbReference>
<dbReference type="SMART" id="SM00421">
    <property type="entry name" value="HTH_LUXR"/>
    <property type="match status" value="1"/>
</dbReference>
<feature type="domain" description="Response regulatory" evidence="4">
    <location>
        <begin position="10"/>
        <end position="126"/>
    </location>
</feature>
<dbReference type="EMBL" id="FZMO01000051">
    <property type="protein sequence ID" value="SNQ46539.1"/>
    <property type="molecule type" value="Genomic_DNA"/>
</dbReference>
<keyword evidence="6" id="KW-1185">Reference proteome</keyword>
<dbReference type="InterPro" id="IPR001789">
    <property type="entry name" value="Sig_transdc_resp-reg_receiver"/>
</dbReference>
<dbReference type="AlphaFoldDB" id="A0A2I2KLJ5"/>
<keyword evidence="2" id="KW-0597">Phosphoprotein</keyword>
<evidence type="ECO:0000313" key="5">
    <source>
        <dbReference type="EMBL" id="SNQ46539.1"/>
    </source>
</evidence>
<dbReference type="PANTHER" id="PTHR43214">
    <property type="entry name" value="TWO-COMPONENT RESPONSE REGULATOR"/>
    <property type="match status" value="1"/>
</dbReference>
<dbReference type="SUPFAM" id="SSF52172">
    <property type="entry name" value="CheY-like"/>
    <property type="match status" value="1"/>
</dbReference>
<dbReference type="Proteomes" id="UP000234331">
    <property type="component" value="Unassembled WGS sequence"/>
</dbReference>
<dbReference type="InterPro" id="IPR039420">
    <property type="entry name" value="WalR-like"/>
</dbReference>
<feature type="domain" description="HTH luxR-type" evidence="3">
    <location>
        <begin position="171"/>
        <end position="236"/>
    </location>
</feature>
<gene>
    <name evidence="5" type="ORF">FRACA_1440003</name>
</gene>
<dbReference type="PROSITE" id="PS50110">
    <property type="entry name" value="RESPONSE_REGULATORY"/>
    <property type="match status" value="1"/>
</dbReference>
<dbReference type="InterPro" id="IPR016032">
    <property type="entry name" value="Sig_transdc_resp-reg_C-effctor"/>
</dbReference>
<evidence type="ECO:0000259" key="3">
    <source>
        <dbReference type="PROSITE" id="PS50043"/>
    </source>
</evidence>
<dbReference type="GO" id="GO:0006355">
    <property type="term" value="P:regulation of DNA-templated transcription"/>
    <property type="evidence" value="ECO:0007669"/>
    <property type="project" value="InterPro"/>
</dbReference>
<keyword evidence="1 5" id="KW-0238">DNA-binding</keyword>
<dbReference type="InterPro" id="IPR000792">
    <property type="entry name" value="Tscrpt_reg_LuxR_C"/>
</dbReference>
<sequence length="246" mass="26185">MDPFCSSPLKVGVIGDRPLFRWAVQQLLVRESDIATAVIGETPDELRRTAWSTGSDKLDVVIIDFGSNLELAAERIRDARSLGRVLAVSESLHRDDAIAILKAGSAGCLASTAPCSSFADAVRAVAADGFYLPAGLTDVVLPGEVLPGKAAPGEAVTWEVTADTPSPAALGDAGQPRLSEREEQVLSLIAQGFTHSQIATRLGLAVTTVNTYVKRTRAKLMLGNKAELVRVAMERRVVSYPSPVRH</sequence>
<evidence type="ECO:0000256" key="1">
    <source>
        <dbReference type="ARBA" id="ARBA00023125"/>
    </source>
</evidence>
<reference evidence="5 6" key="1">
    <citation type="submission" date="2017-06" db="EMBL/GenBank/DDBJ databases">
        <authorList>
            <person name="Kim H.J."/>
            <person name="Triplett B.A."/>
        </authorList>
    </citation>
    <scope>NUCLEOTIDE SEQUENCE [LARGE SCALE GENOMIC DNA]</scope>
    <source>
        <strain evidence="5">FRACA_ARgP5</strain>
    </source>
</reference>
<dbReference type="SUPFAM" id="SSF46894">
    <property type="entry name" value="C-terminal effector domain of the bipartite response regulators"/>
    <property type="match status" value="1"/>
</dbReference>
<dbReference type="GO" id="GO:0000160">
    <property type="term" value="P:phosphorelay signal transduction system"/>
    <property type="evidence" value="ECO:0007669"/>
    <property type="project" value="InterPro"/>
</dbReference>
<evidence type="ECO:0000256" key="2">
    <source>
        <dbReference type="PROSITE-ProRule" id="PRU00169"/>
    </source>
</evidence>
<dbReference type="InterPro" id="IPR011006">
    <property type="entry name" value="CheY-like_superfamily"/>
</dbReference>
<organism evidence="5 6">
    <name type="scientific">Frankia canadensis</name>
    <dbReference type="NCBI Taxonomy" id="1836972"/>
    <lineage>
        <taxon>Bacteria</taxon>
        <taxon>Bacillati</taxon>
        <taxon>Actinomycetota</taxon>
        <taxon>Actinomycetes</taxon>
        <taxon>Frankiales</taxon>
        <taxon>Frankiaceae</taxon>
        <taxon>Frankia</taxon>
    </lineage>
</organism>
<dbReference type="RefSeq" id="WP_101830542.1">
    <property type="nucleotide sequence ID" value="NZ_FZMO01000051.1"/>
</dbReference>
<evidence type="ECO:0000313" key="6">
    <source>
        <dbReference type="Proteomes" id="UP000234331"/>
    </source>
</evidence>
<dbReference type="GO" id="GO:0003677">
    <property type="term" value="F:DNA binding"/>
    <property type="evidence" value="ECO:0007669"/>
    <property type="project" value="UniProtKB-KW"/>
</dbReference>
<name>A0A2I2KLJ5_9ACTN</name>